<dbReference type="RefSeq" id="WP_149850303.1">
    <property type="nucleotide sequence ID" value="NZ_VUOB01000026.1"/>
</dbReference>
<organism evidence="2 3">
    <name type="scientific">Solihabitans fulvus</name>
    <dbReference type="NCBI Taxonomy" id="1892852"/>
    <lineage>
        <taxon>Bacteria</taxon>
        <taxon>Bacillati</taxon>
        <taxon>Actinomycetota</taxon>
        <taxon>Actinomycetes</taxon>
        <taxon>Pseudonocardiales</taxon>
        <taxon>Pseudonocardiaceae</taxon>
        <taxon>Solihabitans</taxon>
    </lineage>
</organism>
<reference evidence="2 3" key="2">
    <citation type="submission" date="2019-09" db="EMBL/GenBank/DDBJ databases">
        <authorList>
            <person name="Jin C."/>
        </authorList>
    </citation>
    <scope>NUCLEOTIDE SEQUENCE [LARGE SCALE GENOMIC DNA]</scope>
    <source>
        <strain evidence="2 3">AN110305</strain>
    </source>
</reference>
<feature type="chain" id="PRO_5022706719" evidence="1">
    <location>
        <begin position="29"/>
        <end position="360"/>
    </location>
</feature>
<dbReference type="AlphaFoldDB" id="A0A5B2XFW6"/>
<evidence type="ECO:0000313" key="3">
    <source>
        <dbReference type="Proteomes" id="UP000323454"/>
    </source>
</evidence>
<accession>A0A5B2XFW6</accession>
<sequence>MRNKYVRALTCLTLVMASIFLWQTQADAKTSASLPPMAYFHLYYTYNCDPVCRYIDFDGRTYFKDRGAGKSKGYVVEGHAKAICYQADYEIWLSGKLDNGKYWWPEPWRKKADYACRKVRDGKDFAYEGTWDEHDAQVLVKICLNPTIGKRECVQADLVPASPLPEQETIPSETKLPTGKFLIEGLSLDSSIGRPTGACARAKEQTETIPLLEIQGHPLTTGGCNKNDPNQVWSYDPQSRKLSVNINGQQQCAVGIDREIEALLYVSTCSLPSDSGTKRAIATWRGNNLSNFWTHEGYPEQYTIGNDSITPFLWAINPSEGFYDRTCPHLGGLVAAYSEINVEKICPGVVKPFVHIRPVA</sequence>
<keyword evidence="1" id="KW-0732">Signal</keyword>
<feature type="signal peptide" evidence="1">
    <location>
        <begin position="1"/>
        <end position="28"/>
    </location>
</feature>
<evidence type="ECO:0000256" key="1">
    <source>
        <dbReference type="SAM" id="SignalP"/>
    </source>
</evidence>
<gene>
    <name evidence="2" type="ORF">F0L68_15645</name>
</gene>
<name>A0A5B2XFW6_9PSEU</name>
<dbReference type="PROSITE" id="PS50231">
    <property type="entry name" value="RICIN_B_LECTIN"/>
    <property type="match status" value="1"/>
</dbReference>
<proteinExistence type="predicted"/>
<dbReference type="EMBL" id="VUOB01000026">
    <property type="protein sequence ID" value="KAA2261682.1"/>
    <property type="molecule type" value="Genomic_DNA"/>
</dbReference>
<keyword evidence="3" id="KW-1185">Reference proteome</keyword>
<protein>
    <submittedName>
        <fullName evidence="2">Uncharacterized protein</fullName>
    </submittedName>
</protein>
<comment type="caution">
    <text evidence="2">The sequence shown here is derived from an EMBL/GenBank/DDBJ whole genome shotgun (WGS) entry which is preliminary data.</text>
</comment>
<dbReference type="Proteomes" id="UP000323454">
    <property type="component" value="Unassembled WGS sequence"/>
</dbReference>
<evidence type="ECO:0000313" key="2">
    <source>
        <dbReference type="EMBL" id="KAA2261682.1"/>
    </source>
</evidence>
<reference evidence="2 3" key="1">
    <citation type="submission" date="2019-09" db="EMBL/GenBank/DDBJ databases">
        <title>Goodfellowia gen. nov., a new genus of the Pseudonocardineae related to Actinoalloteichus, containing Goodfellowia coeruleoviolacea gen. nov., comb. nov. gen. nov., comb. nov.</title>
        <authorList>
            <person name="Labeda D."/>
        </authorList>
    </citation>
    <scope>NUCLEOTIDE SEQUENCE [LARGE SCALE GENOMIC DNA]</scope>
    <source>
        <strain evidence="2 3">AN110305</strain>
    </source>
</reference>